<dbReference type="InterPro" id="IPR013154">
    <property type="entry name" value="ADH-like_N"/>
</dbReference>
<dbReference type="Pfam" id="PF00107">
    <property type="entry name" value="ADH_zinc_N"/>
    <property type="match status" value="1"/>
</dbReference>
<sequence>MTSTTTTVSAAPEGTPGGVETIAVTRIGSLRAPDAGQRGSIGVVTFPADEVGPQDVRITVAYAAICGSDPHLAEGFFGTDVPIGLGHEISGVVAELGPQVRRTDLQVGDRVSGNFVRFCGACQPCQDGRQQFCEHLGDYNRPGMARSVVWHESQIYKLPEEVSLLKGCLLEPTSVAVRIADKTRVRAGDRVAICGGGPIGQLTLQLMARYGATSLTLIEPIAERRELARQFGALHVIDPNDDSLEERAREITAGAGYDVVIDASGSRHAVAGLLDIAAPGGTVVYGAMYPEDYELPLNLSDYLYRKELTLTGVFVSPYTFPRAVRLLAELDLEPFLQSVLDLEDASEAFETHVSGEHPKVVIRCNDLSEPGTERACRR</sequence>
<evidence type="ECO:0000313" key="7">
    <source>
        <dbReference type="EMBL" id="REE04741.1"/>
    </source>
</evidence>
<dbReference type="Pfam" id="PF08240">
    <property type="entry name" value="ADH_N"/>
    <property type="match status" value="1"/>
</dbReference>
<keyword evidence="3 5" id="KW-0862">Zinc</keyword>
<evidence type="ECO:0000256" key="4">
    <source>
        <dbReference type="ARBA" id="ARBA00023002"/>
    </source>
</evidence>
<dbReference type="PANTHER" id="PTHR43401:SF2">
    <property type="entry name" value="L-THREONINE 3-DEHYDROGENASE"/>
    <property type="match status" value="1"/>
</dbReference>
<evidence type="ECO:0000256" key="3">
    <source>
        <dbReference type="ARBA" id="ARBA00022833"/>
    </source>
</evidence>
<dbReference type="EMBL" id="QREH01000001">
    <property type="protein sequence ID" value="REE04741.1"/>
    <property type="molecule type" value="Genomic_DNA"/>
</dbReference>
<feature type="domain" description="Enoyl reductase (ER)" evidence="6">
    <location>
        <begin position="36"/>
        <end position="362"/>
    </location>
</feature>
<organism evidence="7 8">
    <name type="scientific">Citricoccus muralis</name>
    <dbReference type="NCBI Taxonomy" id="169134"/>
    <lineage>
        <taxon>Bacteria</taxon>
        <taxon>Bacillati</taxon>
        <taxon>Actinomycetota</taxon>
        <taxon>Actinomycetes</taxon>
        <taxon>Micrococcales</taxon>
        <taxon>Micrococcaceae</taxon>
        <taxon>Citricoccus</taxon>
    </lineage>
</organism>
<dbReference type="PROSITE" id="PS00059">
    <property type="entry name" value="ADH_ZINC"/>
    <property type="match status" value="1"/>
</dbReference>
<dbReference type="InterPro" id="IPR050129">
    <property type="entry name" value="Zn_alcohol_dh"/>
</dbReference>
<evidence type="ECO:0000256" key="2">
    <source>
        <dbReference type="ARBA" id="ARBA00022723"/>
    </source>
</evidence>
<proteinExistence type="inferred from homology"/>
<dbReference type="PANTHER" id="PTHR43401">
    <property type="entry name" value="L-THREONINE 3-DEHYDROGENASE"/>
    <property type="match status" value="1"/>
</dbReference>
<keyword evidence="2 5" id="KW-0479">Metal-binding</keyword>
<dbReference type="SMART" id="SM00829">
    <property type="entry name" value="PKS_ER"/>
    <property type="match status" value="1"/>
</dbReference>
<dbReference type="InterPro" id="IPR036291">
    <property type="entry name" value="NAD(P)-bd_dom_sf"/>
</dbReference>
<comment type="cofactor">
    <cofactor evidence="1 5">
        <name>Zn(2+)</name>
        <dbReference type="ChEBI" id="CHEBI:29105"/>
    </cofactor>
</comment>
<evidence type="ECO:0000256" key="5">
    <source>
        <dbReference type="RuleBase" id="RU361277"/>
    </source>
</evidence>
<dbReference type="SUPFAM" id="SSF50129">
    <property type="entry name" value="GroES-like"/>
    <property type="match status" value="1"/>
</dbReference>
<dbReference type="GO" id="GO:0016491">
    <property type="term" value="F:oxidoreductase activity"/>
    <property type="evidence" value="ECO:0007669"/>
    <property type="project" value="UniProtKB-KW"/>
</dbReference>
<evidence type="ECO:0000313" key="8">
    <source>
        <dbReference type="Proteomes" id="UP000256727"/>
    </source>
</evidence>
<dbReference type="Gene3D" id="3.40.50.720">
    <property type="entry name" value="NAD(P)-binding Rossmann-like Domain"/>
    <property type="match status" value="1"/>
</dbReference>
<dbReference type="Gene3D" id="3.90.180.10">
    <property type="entry name" value="Medium-chain alcohol dehydrogenases, catalytic domain"/>
    <property type="match status" value="1"/>
</dbReference>
<accession>A0A3D9LE71</accession>
<dbReference type="OrthoDB" id="9797931at2"/>
<dbReference type="InterPro" id="IPR020843">
    <property type="entry name" value="ER"/>
</dbReference>
<name>A0A3D9LE71_9MICC</name>
<evidence type="ECO:0000256" key="1">
    <source>
        <dbReference type="ARBA" id="ARBA00001947"/>
    </source>
</evidence>
<protein>
    <submittedName>
        <fullName evidence="7">(R,R)-butanediol dehydrogenase/meso-butanediol dehydrogenase/diacetyl reductase/L-iditol 2-dehydrogenase</fullName>
    </submittedName>
</protein>
<reference evidence="7 8" key="1">
    <citation type="submission" date="2018-07" db="EMBL/GenBank/DDBJ databases">
        <title>Sequencing the genomes of 1000 actinobacteria strains.</title>
        <authorList>
            <person name="Klenk H.-P."/>
        </authorList>
    </citation>
    <scope>NUCLEOTIDE SEQUENCE [LARGE SCALE GENOMIC DNA]</scope>
    <source>
        <strain evidence="7 8">DSM 14442</strain>
    </source>
</reference>
<dbReference type="InterPro" id="IPR011032">
    <property type="entry name" value="GroES-like_sf"/>
</dbReference>
<keyword evidence="8" id="KW-1185">Reference proteome</keyword>
<dbReference type="AlphaFoldDB" id="A0A3D9LE71"/>
<comment type="caution">
    <text evidence="7">The sequence shown here is derived from an EMBL/GenBank/DDBJ whole genome shotgun (WGS) entry which is preliminary data.</text>
</comment>
<keyword evidence="4" id="KW-0560">Oxidoreductase</keyword>
<dbReference type="GO" id="GO:0008270">
    <property type="term" value="F:zinc ion binding"/>
    <property type="evidence" value="ECO:0007669"/>
    <property type="project" value="InterPro"/>
</dbReference>
<dbReference type="SUPFAM" id="SSF51735">
    <property type="entry name" value="NAD(P)-binding Rossmann-fold domains"/>
    <property type="match status" value="1"/>
</dbReference>
<dbReference type="Proteomes" id="UP000256727">
    <property type="component" value="Unassembled WGS sequence"/>
</dbReference>
<evidence type="ECO:0000259" key="6">
    <source>
        <dbReference type="SMART" id="SM00829"/>
    </source>
</evidence>
<dbReference type="InterPro" id="IPR013149">
    <property type="entry name" value="ADH-like_C"/>
</dbReference>
<dbReference type="RefSeq" id="WP_115932617.1">
    <property type="nucleotide sequence ID" value="NZ_QREH01000001.1"/>
</dbReference>
<dbReference type="InterPro" id="IPR002328">
    <property type="entry name" value="ADH_Zn_CS"/>
</dbReference>
<comment type="similarity">
    <text evidence="5">Belongs to the zinc-containing alcohol dehydrogenase family.</text>
</comment>
<gene>
    <name evidence="7" type="ORF">C8E99_2591</name>
</gene>